<accession>A0A4Q9MQV0</accession>
<organism evidence="3">
    <name type="scientific">Dichomitus squalens</name>
    <dbReference type="NCBI Taxonomy" id="114155"/>
    <lineage>
        <taxon>Eukaryota</taxon>
        <taxon>Fungi</taxon>
        <taxon>Dikarya</taxon>
        <taxon>Basidiomycota</taxon>
        <taxon>Agaricomycotina</taxon>
        <taxon>Agaricomycetes</taxon>
        <taxon>Polyporales</taxon>
        <taxon>Polyporaceae</taxon>
        <taxon>Dichomitus</taxon>
    </lineage>
</organism>
<feature type="chain" id="PRO_5020962683" evidence="2">
    <location>
        <begin position="24"/>
        <end position="104"/>
    </location>
</feature>
<proteinExistence type="predicted"/>
<keyword evidence="2" id="KW-0732">Signal</keyword>
<evidence type="ECO:0000256" key="1">
    <source>
        <dbReference type="SAM" id="MobiDB-lite"/>
    </source>
</evidence>
<gene>
    <name evidence="3" type="ORF">BD311DRAFT_755336</name>
</gene>
<dbReference type="EMBL" id="ML143408">
    <property type="protein sequence ID" value="TBU30119.1"/>
    <property type="molecule type" value="Genomic_DNA"/>
</dbReference>
<dbReference type="Proteomes" id="UP000292957">
    <property type="component" value="Unassembled WGS sequence"/>
</dbReference>
<protein>
    <submittedName>
        <fullName evidence="3">Uncharacterized protein</fullName>
    </submittedName>
</protein>
<reference evidence="3" key="1">
    <citation type="submission" date="2019-01" db="EMBL/GenBank/DDBJ databases">
        <title>Draft genome sequences of three monokaryotic isolates of the white-rot basidiomycete fungus Dichomitus squalens.</title>
        <authorList>
            <consortium name="DOE Joint Genome Institute"/>
            <person name="Lopez S.C."/>
            <person name="Andreopoulos B."/>
            <person name="Pangilinan J."/>
            <person name="Lipzen A."/>
            <person name="Riley R."/>
            <person name="Ahrendt S."/>
            <person name="Ng V."/>
            <person name="Barry K."/>
            <person name="Daum C."/>
            <person name="Grigoriev I.V."/>
            <person name="Hilden K.S."/>
            <person name="Makela M.R."/>
            <person name="de Vries R.P."/>
        </authorList>
    </citation>
    <scope>NUCLEOTIDE SEQUENCE [LARGE SCALE GENOMIC DNA]</scope>
    <source>
        <strain evidence="3">OM18370.1</strain>
    </source>
</reference>
<sequence length="104" mass="10918">MNAAASAAVVPFFVFLDMQAVGGWEDLAADLSDSFHGGSVRLRSGEDPSDLPWPSNLHGARPRTRSARLSTTARNPSLPSMTCAGRATSACVKLPSVDVTRSST</sequence>
<name>A0A4Q9MQV0_9APHY</name>
<evidence type="ECO:0000313" key="3">
    <source>
        <dbReference type="EMBL" id="TBU30119.1"/>
    </source>
</evidence>
<feature type="region of interest" description="Disordered" evidence="1">
    <location>
        <begin position="41"/>
        <end position="80"/>
    </location>
</feature>
<feature type="signal peptide" evidence="2">
    <location>
        <begin position="1"/>
        <end position="23"/>
    </location>
</feature>
<dbReference type="AlphaFoldDB" id="A0A4Q9MQV0"/>
<evidence type="ECO:0000256" key="2">
    <source>
        <dbReference type="SAM" id="SignalP"/>
    </source>
</evidence>